<dbReference type="Pfam" id="PF03641">
    <property type="entry name" value="Lysine_decarbox"/>
    <property type="match status" value="1"/>
</dbReference>
<evidence type="ECO:0000256" key="6">
    <source>
        <dbReference type="ARBA" id="ARBA00023242"/>
    </source>
</evidence>
<dbReference type="GO" id="GO:0046872">
    <property type="term" value="F:metal ion binding"/>
    <property type="evidence" value="ECO:0007669"/>
    <property type="project" value="UniProtKB-KW"/>
</dbReference>
<dbReference type="GO" id="GO:0046982">
    <property type="term" value="F:protein heterodimerization activity"/>
    <property type="evidence" value="ECO:0007669"/>
    <property type="project" value="InterPro"/>
</dbReference>
<dbReference type="EMBL" id="JAIFTL010000039">
    <property type="protein sequence ID" value="KAG9325483.1"/>
    <property type="molecule type" value="Genomic_DNA"/>
</dbReference>
<evidence type="ECO:0000313" key="11">
    <source>
        <dbReference type="Proteomes" id="UP000717515"/>
    </source>
</evidence>
<comment type="similarity">
    <text evidence="2">Belongs to the TAF12 family.</text>
</comment>
<dbReference type="InterPro" id="IPR036163">
    <property type="entry name" value="HMA_dom_sf"/>
</dbReference>
<dbReference type="GO" id="GO:0005669">
    <property type="term" value="C:transcription factor TFIID complex"/>
    <property type="evidence" value="ECO:0007669"/>
    <property type="project" value="InterPro"/>
</dbReference>
<keyword evidence="5" id="KW-0804">Transcription</keyword>
<dbReference type="PANTHER" id="PTHR31223:SF70">
    <property type="entry name" value="LOG FAMILY PROTEIN YJL055W"/>
    <property type="match status" value="1"/>
</dbReference>
<evidence type="ECO:0000256" key="2">
    <source>
        <dbReference type="ARBA" id="ARBA00007530"/>
    </source>
</evidence>
<accession>A0A9P8A626</accession>
<dbReference type="GO" id="GO:0005829">
    <property type="term" value="C:cytosol"/>
    <property type="evidence" value="ECO:0007669"/>
    <property type="project" value="TreeGrafter"/>
</dbReference>
<dbReference type="InterPro" id="IPR009072">
    <property type="entry name" value="Histone-fold"/>
</dbReference>
<evidence type="ECO:0000256" key="7">
    <source>
        <dbReference type="ARBA" id="ARBA00075089"/>
    </source>
</evidence>
<sequence length="389" mass="43044">MTSPGSGLDHVENASSLITKRKIQEMVAQIDPSERLEPEVEDILLELADEFIESVTQFACRLATHRKSSTLEVKDVQLHLERNWNIRIPGFASEEIRSVRKLTVPSSHTQKVTAVNNAKASLATSSNGRDPEYVEMAKDLGREMLKRNYGLVYGGGSYGLMGAIAQTIHEGGGKVIGVIPEALKKIERPELGDVSNDQIFGEEIVVKDMHTRKALMNKLSSGFITMPGGYGTMEELLEITTWSQLSIHTKPVMLFNMKGYFEHLLKFIEHSIQEKFVVDWSAGVIVAGSTAQEVLDRLEVYKPPASRFVLKWDDVDTNPKEDFVYTYDVTMTCSGCSGAVTRVLSKLPGVDSFDVSLDTQKVTVESSTLTQEEILEKIKKTGKAAKVAA</sequence>
<dbReference type="Gene3D" id="3.30.70.100">
    <property type="match status" value="1"/>
</dbReference>
<reference evidence="10" key="1">
    <citation type="submission" date="2021-07" db="EMBL/GenBank/DDBJ databases">
        <title>Draft genome of Mortierella alpina, strain LL118, isolated from an aspen leaf litter sample.</title>
        <authorList>
            <person name="Yang S."/>
            <person name="Vinatzer B.A."/>
        </authorList>
    </citation>
    <scope>NUCLEOTIDE SEQUENCE</scope>
    <source>
        <strain evidence="10">LL118</strain>
    </source>
</reference>
<dbReference type="PANTHER" id="PTHR31223">
    <property type="entry name" value="LOG FAMILY PROTEIN YJL055W"/>
    <property type="match status" value="1"/>
</dbReference>
<dbReference type="InterPro" id="IPR006121">
    <property type="entry name" value="HMA_dom"/>
</dbReference>
<keyword evidence="3" id="KW-0479">Metal-binding</keyword>
<dbReference type="GO" id="GO:0009691">
    <property type="term" value="P:cytokinin biosynthetic process"/>
    <property type="evidence" value="ECO:0007669"/>
    <property type="project" value="InterPro"/>
</dbReference>
<keyword evidence="6" id="KW-0539">Nucleus</keyword>
<dbReference type="FunFam" id="3.30.70.100:FF:000008">
    <property type="entry name" value="Copper transport protein ATOX1"/>
    <property type="match status" value="1"/>
</dbReference>
<dbReference type="GO" id="GO:0016799">
    <property type="term" value="F:hydrolase activity, hydrolyzing N-glycosyl compounds"/>
    <property type="evidence" value="ECO:0007669"/>
    <property type="project" value="TreeGrafter"/>
</dbReference>
<comment type="caution">
    <text evidence="10">The sequence shown here is derived from an EMBL/GenBank/DDBJ whole genome shotgun (WGS) entry which is preliminary data.</text>
</comment>
<dbReference type="SUPFAM" id="SSF47113">
    <property type="entry name" value="Histone-fold"/>
    <property type="match status" value="1"/>
</dbReference>
<keyword evidence="4" id="KW-0805">Transcription regulation</keyword>
<comment type="subcellular location">
    <subcellularLocation>
        <location evidence="1">Nucleus</location>
    </subcellularLocation>
</comment>
<dbReference type="Gene3D" id="3.40.50.450">
    <property type="match status" value="1"/>
</dbReference>
<organism evidence="10 11">
    <name type="scientific">Mortierella alpina</name>
    <name type="common">Oleaginous fungus</name>
    <name type="synonym">Mortierella renispora</name>
    <dbReference type="NCBI Taxonomy" id="64518"/>
    <lineage>
        <taxon>Eukaryota</taxon>
        <taxon>Fungi</taxon>
        <taxon>Fungi incertae sedis</taxon>
        <taxon>Mucoromycota</taxon>
        <taxon>Mortierellomycotina</taxon>
        <taxon>Mortierellomycetes</taxon>
        <taxon>Mortierellales</taxon>
        <taxon>Mortierellaceae</taxon>
        <taxon>Mortierella</taxon>
    </lineage>
</organism>
<dbReference type="Proteomes" id="UP000717515">
    <property type="component" value="Unassembled WGS sequence"/>
</dbReference>
<evidence type="ECO:0000256" key="3">
    <source>
        <dbReference type="ARBA" id="ARBA00022723"/>
    </source>
</evidence>
<dbReference type="Gene3D" id="1.10.20.10">
    <property type="entry name" value="Histone, subunit A"/>
    <property type="match status" value="1"/>
</dbReference>
<protein>
    <recommendedName>
        <fullName evidence="7">TBP-associated factor 12</fullName>
    </recommendedName>
    <alternativeName>
        <fullName evidence="8">Transcription initiation factor TFIID subunit 12</fullName>
    </alternativeName>
</protein>
<dbReference type="InterPro" id="IPR031100">
    <property type="entry name" value="LOG_fam"/>
</dbReference>
<dbReference type="SUPFAM" id="SSF102405">
    <property type="entry name" value="MCP/YpsA-like"/>
    <property type="match status" value="1"/>
</dbReference>
<dbReference type="FunFam" id="1.10.20.10:FF:000011">
    <property type="entry name" value="Transcription initiation factor TFIID subunit 12"/>
    <property type="match status" value="1"/>
</dbReference>
<dbReference type="InterPro" id="IPR003228">
    <property type="entry name" value="TFIID_TAF12_dom"/>
</dbReference>
<evidence type="ECO:0000313" key="10">
    <source>
        <dbReference type="EMBL" id="KAG9325483.1"/>
    </source>
</evidence>
<dbReference type="GO" id="GO:0006352">
    <property type="term" value="P:DNA-templated transcription initiation"/>
    <property type="evidence" value="ECO:0007669"/>
    <property type="project" value="InterPro"/>
</dbReference>
<evidence type="ECO:0000256" key="5">
    <source>
        <dbReference type="ARBA" id="ARBA00023163"/>
    </source>
</evidence>
<evidence type="ECO:0000256" key="8">
    <source>
        <dbReference type="ARBA" id="ARBA00093657"/>
    </source>
</evidence>
<name>A0A9P8A626_MORAP</name>
<dbReference type="InterPro" id="IPR005269">
    <property type="entry name" value="LOG"/>
</dbReference>
<dbReference type="Pfam" id="PF03847">
    <property type="entry name" value="TFIID_20kDa"/>
    <property type="match status" value="1"/>
</dbReference>
<dbReference type="AlphaFoldDB" id="A0A9P8A626"/>
<dbReference type="Pfam" id="PF00403">
    <property type="entry name" value="HMA"/>
    <property type="match status" value="1"/>
</dbReference>
<feature type="domain" description="HMA" evidence="9">
    <location>
        <begin position="322"/>
        <end position="386"/>
    </location>
</feature>
<dbReference type="SUPFAM" id="SSF55008">
    <property type="entry name" value="HMA, heavy metal-associated domain"/>
    <property type="match status" value="1"/>
</dbReference>
<proteinExistence type="inferred from homology"/>
<dbReference type="CDD" id="cd07981">
    <property type="entry name" value="HFD_TAF12"/>
    <property type="match status" value="1"/>
</dbReference>
<dbReference type="GO" id="GO:0016531">
    <property type="term" value="F:copper chaperone activity"/>
    <property type="evidence" value="ECO:0007669"/>
    <property type="project" value="UniProtKB-ARBA"/>
</dbReference>
<dbReference type="NCBIfam" id="TIGR00730">
    <property type="entry name" value="Rossman fold protein, TIGR00730 family"/>
    <property type="match status" value="1"/>
</dbReference>
<gene>
    <name evidence="10" type="ORF">KVV02_007514</name>
</gene>
<evidence type="ECO:0000259" key="9">
    <source>
        <dbReference type="PROSITE" id="PS50846"/>
    </source>
</evidence>
<evidence type="ECO:0000256" key="1">
    <source>
        <dbReference type="ARBA" id="ARBA00004123"/>
    </source>
</evidence>
<dbReference type="PROSITE" id="PS50846">
    <property type="entry name" value="HMA_2"/>
    <property type="match status" value="1"/>
</dbReference>
<evidence type="ECO:0000256" key="4">
    <source>
        <dbReference type="ARBA" id="ARBA00023015"/>
    </source>
</evidence>
<dbReference type="CDD" id="cd00371">
    <property type="entry name" value="HMA"/>
    <property type="match status" value="1"/>
</dbReference>